<accession>A0A5B0N4W7</accession>
<sequence>MCGRQLYEDRHFSMYMTEQEMRKVLLIKETPKLNLKRCPGVQDSSNAKDENYANSVPVDPTAKRGRPQVPRRRSSSAQLKMITNTAFYVPALNLGKSHIPGNREVLCDSVPASRRIS</sequence>
<feature type="compositionally biased region" description="Basic residues" evidence="1">
    <location>
        <begin position="63"/>
        <end position="74"/>
    </location>
</feature>
<reference evidence="2 3" key="1">
    <citation type="submission" date="2019-05" db="EMBL/GenBank/DDBJ databases">
        <title>Emergence of the Ug99 lineage of the wheat stem rust pathogen through somatic hybridization.</title>
        <authorList>
            <person name="Li F."/>
            <person name="Upadhyaya N.M."/>
            <person name="Sperschneider J."/>
            <person name="Matny O."/>
            <person name="Nguyen-Phuc H."/>
            <person name="Mago R."/>
            <person name="Raley C."/>
            <person name="Miller M.E."/>
            <person name="Silverstein K.A.T."/>
            <person name="Henningsen E."/>
            <person name="Hirsch C.D."/>
            <person name="Visser B."/>
            <person name="Pretorius Z.A."/>
            <person name="Steffenson B.J."/>
            <person name="Schwessinger B."/>
            <person name="Dodds P.N."/>
            <person name="Figueroa M."/>
        </authorList>
    </citation>
    <scope>NUCLEOTIDE SEQUENCE [LARGE SCALE GENOMIC DNA]</scope>
    <source>
        <strain evidence="2">21-0</strain>
    </source>
</reference>
<gene>
    <name evidence="2" type="ORF">PGT21_004228</name>
</gene>
<name>A0A5B0N4W7_PUCGR</name>
<dbReference type="Proteomes" id="UP000324748">
    <property type="component" value="Unassembled WGS sequence"/>
</dbReference>
<protein>
    <submittedName>
        <fullName evidence="2">Uncharacterized protein</fullName>
    </submittedName>
</protein>
<evidence type="ECO:0000313" key="3">
    <source>
        <dbReference type="Proteomes" id="UP000324748"/>
    </source>
</evidence>
<dbReference type="AlphaFoldDB" id="A0A5B0N4W7"/>
<dbReference type="OrthoDB" id="10398966at2759"/>
<comment type="caution">
    <text evidence="2">The sequence shown here is derived from an EMBL/GenBank/DDBJ whole genome shotgun (WGS) entry which is preliminary data.</text>
</comment>
<evidence type="ECO:0000256" key="1">
    <source>
        <dbReference type="SAM" id="MobiDB-lite"/>
    </source>
</evidence>
<keyword evidence="3" id="KW-1185">Reference proteome</keyword>
<organism evidence="2 3">
    <name type="scientific">Puccinia graminis f. sp. tritici</name>
    <dbReference type="NCBI Taxonomy" id="56615"/>
    <lineage>
        <taxon>Eukaryota</taxon>
        <taxon>Fungi</taxon>
        <taxon>Dikarya</taxon>
        <taxon>Basidiomycota</taxon>
        <taxon>Pucciniomycotina</taxon>
        <taxon>Pucciniomycetes</taxon>
        <taxon>Pucciniales</taxon>
        <taxon>Pucciniaceae</taxon>
        <taxon>Puccinia</taxon>
    </lineage>
</organism>
<feature type="region of interest" description="Disordered" evidence="1">
    <location>
        <begin position="37"/>
        <end position="76"/>
    </location>
</feature>
<dbReference type="EMBL" id="VSWC01000118">
    <property type="protein sequence ID" value="KAA1083696.1"/>
    <property type="molecule type" value="Genomic_DNA"/>
</dbReference>
<proteinExistence type="predicted"/>
<evidence type="ECO:0000313" key="2">
    <source>
        <dbReference type="EMBL" id="KAA1083696.1"/>
    </source>
</evidence>